<protein>
    <recommendedName>
        <fullName evidence="4">Transcriptional regulator</fullName>
    </recommendedName>
</protein>
<organism evidence="2 3">
    <name type="scientific">Methylobacterium indicum</name>
    <dbReference type="NCBI Taxonomy" id="1775910"/>
    <lineage>
        <taxon>Bacteria</taxon>
        <taxon>Pseudomonadati</taxon>
        <taxon>Pseudomonadota</taxon>
        <taxon>Alphaproteobacteria</taxon>
        <taxon>Hyphomicrobiales</taxon>
        <taxon>Methylobacteriaceae</taxon>
        <taxon>Methylobacterium</taxon>
    </lineage>
</organism>
<dbReference type="Proteomes" id="UP000663508">
    <property type="component" value="Plasmid pVL1_1"/>
</dbReference>
<name>A0A8H8X0K1_9HYPH</name>
<dbReference type="GO" id="GO:0003677">
    <property type="term" value="F:DNA binding"/>
    <property type="evidence" value="ECO:0007669"/>
    <property type="project" value="InterPro"/>
</dbReference>
<dbReference type="Pfam" id="PF05443">
    <property type="entry name" value="ROS_MUCR"/>
    <property type="match status" value="1"/>
</dbReference>
<dbReference type="GO" id="GO:0008270">
    <property type="term" value="F:zinc ion binding"/>
    <property type="evidence" value="ECO:0007669"/>
    <property type="project" value="InterPro"/>
</dbReference>
<gene>
    <name evidence="2" type="ORF">mvi_61280</name>
</gene>
<dbReference type="RefSeq" id="WP_244749114.1">
    <property type="nucleotide sequence ID" value="NZ_AP024146.1"/>
</dbReference>
<feature type="region of interest" description="Disordered" evidence="1">
    <location>
        <begin position="42"/>
        <end position="67"/>
    </location>
</feature>
<keyword evidence="2" id="KW-0614">Plasmid</keyword>
<dbReference type="KEGG" id="mind:mvi_61280"/>
<evidence type="ECO:0008006" key="4">
    <source>
        <dbReference type="Google" id="ProtNLM"/>
    </source>
</evidence>
<evidence type="ECO:0000313" key="3">
    <source>
        <dbReference type="Proteomes" id="UP000663508"/>
    </source>
</evidence>
<reference evidence="2" key="1">
    <citation type="submission" date="2020-11" db="EMBL/GenBank/DDBJ databases">
        <title>Complete genome sequence of a novel pathogenic Methylobacterium strain isolated from rice in Vietnam.</title>
        <authorList>
            <person name="Lai K."/>
            <person name="Okazaki S."/>
            <person name="Higashi K."/>
            <person name="Mori H."/>
            <person name="Toyoda A."/>
            <person name="Kurokawa K."/>
        </authorList>
    </citation>
    <scope>NUCLEOTIDE SEQUENCE</scope>
    <source>
        <strain evidence="2">VL1</strain>
        <plasmid evidence="2">pVL1_1</plasmid>
    </source>
</reference>
<evidence type="ECO:0000256" key="1">
    <source>
        <dbReference type="SAM" id="MobiDB-lite"/>
    </source>
</evidence>
<sequence>MGRKYKARFGLPHDYPSVAAEYSVSRRKIAIDAGLGRKIEGSADRDVWPATSDATPRRRGRPRKVPR</sequence>
<feature type="compositionally biased region" description="Basic residues" evidence="1">
    <location>
        <begin position="57"/>
        <end position="67"/>
    </location>
</feature>
<accession>A0A8H8X0K1</accession>
<proteinExistence type="predicted"/>
<geneLocation type="plasmid" evidence="2 3">
    <name>pVL1_1</name>
</geneLocation>
<dbReference type="EMBL" id="AP024146">
    <property type="protein sequence ID" value="BCM87667.1"/>
    <property type="molecule type" value="Genomic_DNA"/>
</dbReference>
<dbReference type="AlphaFoldDB" id="A0A8H8X0K1"/>
<evidence type="ECO:0000313" key="2">
    <source>
        <dbReference type="EMBL" id="BCM87667.1"/>
    </source>
</evidence>
<dbReference type="GO" id="GO:0006355">
    <property type="term" value="P:regulation of DNA-templated transcription"/>
    <property type="evidence" value="ECO:0007669"/>
    <property type="project" value="InterPro"/>
</dbReference>
<dbReference type="InterPro" id="IPR008807">
    <property type="entry name" value="ROS_MUCR"/>
</dbReference>